<feature type="domain" description="VOC" evidence="1">
    <location>
        <begin position="5"/>
        <end position="118"/>
    </location>
</feature>
<evidence type="ECO:0000313" key="3">
    <source>
        <dbReference type="Proteomes" id="UP000011717"/>
    </source>
</evidence>
<dbReference type="Gene3D" id="3.10.180.10">
    <property type="entry name" value="2,3-Dihydroxybiphenyl 1,2-Dioxygenase, domain 1"/>
    <property type="match status" value="1"/>
</dbReference>
<dbReference type="SUPFAM" id="SSF54593">
    <property type="entry name" value="Glyoxalase/Bleomycin resistance protein/Dihydroxybiphenyl dioxygenase"/>
    <property type="match status" value="1"/>
</dbReference>
<dbReference type="Pfam" id="PF18029">
    <property type="entry name" value="Glyoxalase_6"/>
    <property type="match status" value="1"/>
</dbReference>
<dbReference type="InterPro" id="IPR041581">
    <property type="entry name" value="Glyoxalase_6"/>
</dbReference>
<dbReference type="EMBL" id="AMRV01000005">
    <property type="protein sequence ID" value="EMD82713.1"/>
    <property type="molecule type" value="Genomic_DNA"/>
</dbReference>
<comment type="caution">
    <text evidence="2">The sequence shown here is derived from an EMBL/GenBank/DDBJ whole genome shotgun (WGS) entry which is preliminary data.</text>
</comment>
<organism evidence="2 3">
    <name type="scientific">Pacificimonas flava</name>
    <dbReference type="NCBI Taxonomy" id="1234595"/>
    <lineage>
        <taxon>Bacteria</taxon>
        <taxon>Pseudomonadati</taxon>
        <taxon>Pseudomonadota</taxon>
        <taxon>Alphaproteobacteria</taxon>
        <taxon>Sphingomonadales</taxon>
        <taxon>Sphingosinicellaceae</taxon>
        <taxon>Pacificimonas</taxon>
    </lineage>
</organism>
<dbReference type="AlphaFoldDB" id="M2U412"/>
<evidence type="ECO:0000313" key="2">
    <source>
        <dbReference type="EMBL" id="EMD82713.1"/>
    </source>
</evidence>
<gene>
    <name evidence="2" type="ORF">C725_1753</name>
</gene>
<proteinExistence type="predicted"/>
<dbReference type="RefSeq" id="WP_008601935.1">
    <property type="nucleotide sequence ID" value="NZ_AMRV01000005.1"/>
</dbReference>
<dbReference type="InterPro" id="IPR037523">
    <property type="entry name" value="VOC_core"/>
</dbReference>
<dbReference type="InterPro" id="IPR029068">
    <property type="entry name" value="Glyas_Bleomycin-R_OHBP_Dase"/>
</dbReference>
<reference evidence="2 3" key="1">
    <citation type="journal article" date="2013" name="Genome Announc.">
        <title>Draft Genome Sequence of Strain JLT2015T, Belonging to the Family Sphingomonadaceae of the Alphaproteobacteria.</title>
        <authorList>
            <person name="Tang K."/>
            <person name="Liu K."/>
            <person name="Li S."/>
            <person name="Jiao N."/>
        </authorList>
    </citation>
    <scope>NUCLEOTIDE SEQUENCE [LARGE SCALE GENOMIC DNA]</scope>
    <source>
        <strain evidence="2 3">JLT2015</strain>
    </source>
</reference>
<dbReference type="PANTHER" id="PTHR39175:SF1">
    <property type="entry name" value="FAMILY PROTEIN, PUTATIVE (AFU_ORTHOLOGUE AFUA_3G15060)-RELATED"/>
    <property type="match status" value="1"/>
</dbReference>
<keyword evidence="3" id="KW-1185">Reference proteome</keyword>
<dbReference type="Proteomes" id="UP000011717">
    <property type="component" value="Unassembled WGS sequence"/>
</dbReference>
<evidence type="ECO:0000259" key="1">
    <source>
        <dbReference type="PROSITE" id="PS51819"/>
    </source>
</evidence>
<sequence>MTLLRIDHVQLAMPAGGEDAARAFFADLLGMAEVPKPETLSPEGCWFAAGTVQIHIGSDPDFRPARRAHPALCVEALDALAATLGAAGHSPEWDDRLPGVRRFFASDPFGNRIEFMESGGD</sequence>
<protein>
    <recommendedName>
        <fullName evidence="1">VOC domain-containing protein</fullName>
    </recommendedName>
</protein>
<accession>M2U412</accession>
<dbReference type="PROSITE" id="PS51819">
    <property type="entry name" value="VOC"/>
    <property type="match status" value="1"/>
</dbReference>
<dbReference type="PANTHER" id="PTHR39175">
    <property type="entry name" value="FAMILY PROTEIN, PUTATIVE (AFU_ORTHOLOGUE AFUA_3G15060)-RELATED"/>
    <property type="match status" value="1"/>
</dbReference>
<dbReference type="PATRIC" id="fig|1234595.3.peg.1756"/>
<name>M2U412_9SPHN</name>